<feature type="transmembrane region" description="Helical" evidence="1">
    <location>
        <begin position="12"/>
        <end position="29"/>
    </location>
</feature>
<keyword evidence="3" id="KW-1185">Reference proteome</keyword>
<accession>A0A4P7C1G4</accession>
<sequence length="106" mass="12102">MKFIKYVGPMRIALALFTFILIGMAPFASEASFSGWGAIVGTVAPSLTVIMLFVLPLDMMMSRIFMTDTEGAQRLRYRRILWLEFFLFFALLLAWGPFIANLLRQL</sequence>
<reference evidence="2 3" key="1">
    <citation type="submission" date="2019-03" db="EMBL/GenBank/DDBJ databases">
        <title>The genome sequence of Nitrosococcus wardiae strain D1FHST reveals the archetypal metabolic capacity of ammonia-oxidizing Gammaproteobacteria.</title>
        <authorList>
            <person name="Wang L."/>
            <person name="Lim C.K."/>
            <person name="Hanson T.E."/>
            <person name="Dang H."/>
            <person name="Klotz M.G."/>
        </authorList>
    </citation>
    <scope>NUCLEOTIDE SEQUENCE [LARGE SCALE GENOMIC DNA]</scope>
    <source>
        <strain evidence="2 3">D1FHS</strain>
    </source>
</reference>
<feature type="transmembrane region" description="Helical" evidence="1">
    <location>
        <begin position="35"/>
        <end position="59"/>
    </location>
</feature>
<dbReference type="AlphaFoldDB" id="A0A4P7C1G4"/>
<dbReference type="EMBL" id="CP038033">
    <property type="protein sequence ID" value="QBQ55509.1"/>
    <property type="molecule type" value="Genomic_DNA"/>
</dbReference>
<evidence type="ECO:0000313" key="3">
    <source>
        <dbReference type="Proteomes" id="UP000294325"/>
    </source>
</evidence>
<dbReference type="OrthoDB" id="5770893at2"/>
<name>A0A4P7C1G4_9GAMM</name>
<proteinExistence type="predicted"/>
<gene>
    <name evidence="2" type="ORF">E3U44_14075</name>
</gene>
<feature type="transmembrane region" description="Helical" evidence="1">
    <location>
        <begin position="80"/>
        <end position="100"/>
    </location>
</feature>
<keyword evidence="1" id="KW-1133">Transmembrane helix</keyword>
<keyword evidence="1" id="KW-0812">Transmembrane</keyword>
<dbReference type="Proteomes" id="UP000294325">
    <property type="component" value="Chromosome"/>
</dbReference>
<organism evidence="2 3">
    <name type="scientific">Nitrosococcus wardiae</name>
    <dbReference type="NCBI Taxonomy" id="1814290"/>
    <lineage>
        <taxon>Bacteria</taxon>
        <taxon>Pseudomonadati</taxon>
        <taxon>Pseudomonadota</taxon>
        <taxon>Gammaproteobacteria</taxon>
        <taxon>Chromatiales</taxon>
        <taxon>Chromatiaceae</taxon>
        <taxon>Nitrosococcus</taxon>
    </lineage>
</organism>
<evidence type="ECO:0000256" key="1">
    <source>
        <dbReference type="SAM" id="Phobius"/>
    </source>
</evidence>
<keyword evidence="1" id="KW-0472">Membrane</keyword>
<dbReference type="KEGG" id="nwr:E3U44_14075"/>
<dbReference type="RefSeq" id="WP_134358768.1">
    <property type="nucleotide sequence ID" value="NZ_CP038033.1"/>
</dbReference>
<evidence type="ECO:0000313" key="2">
    <source>
        <dbReference type="EMBL" id="QBQ55509.1"/>
    </source>
</evidence>
<protein>
    <submittedName>
        <fullName evidence="2">Uncharacterized protein</fullName>
    </submittedName>
</protein>